<proteinExistence type="predicted"/>
<keyword evidence="1" id="KW-1133">Transmembrane helix</keyword>
<accession>A0ABQ4E1N7</accession>
<protein>
    <submittedName>
        <fullName evidence="3">Uncharacterized protein</fullName>
    </submittedName>
</protein>
<feature type="chain" id="PRO_5047204028" evidence="2">
    <location>
        <begin position="31"/>
        <end position="238"/>
    </location>
</feature>
<evidence type="ECO:0000256" key="1">
    <source>
        <dbReference type="SAM" id="Phobius"/>
    </source>
</evidence>
<dbReference type="EMBL" id="BONW01000016">
    <property type="protein sequence ID" value="GIG88613.1"/>
    <property type="molecule type" value="Genomic_DNA"/>
</dbReference>
<name>A0ABQ4E1N7_9ACTN</name>
<dbReference type="RefSeq" id="WP_203867117.1">
    <property type="nucleotide sequence ID" value="NZ_BONW01000016.1"/>
</dbReference>
<keyword evidence="4" id="KW-1185">Reference proteome</keyword>
<feature type="transmembrane region" description="Helical" evidence="1">
    <location>
        <begin position="204"/>
        <end position="223"/>
    </location>
</feature>
<reference evidence="3 4" key="1">
    <citation type="submission" date="2021-01" db="EMBL/GenBank/DDBJ databases">
        <title>Whole genome shotgun sequence of Plantactinospora endophytica NBRC 110450.</title>
        <authorList>
            <person name="Komaki H."/>
            <person name="Tamura T."/>
        </authorList>
    </citation>
    <scope>NUCLEOTIDE SEQUENCE [LARGE SCALE GENOMIC DNA]</scope>
    <source>
        <strain evidence="3 4">NBRC 110450</strain>
    </source>
</reference>
<comment type="caution">
    <text evidence="3">The sequence shown here is derived from an EMBL/GenBank/DDBJ whole genome shotgun (WGS) entry which is preliminary data.</text>
</comment>
<gene>
    <name evidence="3" type="ORF">Pen02_35490</name>
</gene>
<feature type="signal peptide" evidence="2">
    <location>
        <begin position="1"/>
        <end position="30"/>
    </location>
</feature>
<evidence type="ECO:0000256" key="2">
    <source>
        <dbReference type="SAM" id="SignalP"/>
    </source>
</evidence>
<keyword evidence="2" id="KW-0732">Signal</keyword>
<evidence type="ECO:0000313" key="3">
    <source>
        <dbReference type="EMBL" id="GIG88613.1"/>
    </source>
</evidence>
<dbReference type="Proteomes" id="UP000646749">
    <property type="component" value="Unassembled WGS sequence"/>
</dbReference>
<keyword evidence="1" id="KW-0812">Transmembrane</keyword>
<keyword evidence="1" id="KW-0472">Membrane</keyword>
<evidence type="ECO:0000313" key="4">
    <source>
        <dbReference type="Proteomes" id="UP000646749"/>
    </source>
</evidence>
<organism evidence="3 4">
    <name type="scientific">Plantactinospora endophytica</name>
    <dbReference type="NCBI Taxonomy" id="673535"/>
    <lineage>
        <taxon>Bacteria</taxon>
        <taxon>Bacillati</taxon>
        <taxon>Actinomycetota</taxon>
        <taxon>Actinomycetes</taxon>
        <taxon>Micromonosporales</taxon>
        <taxon>Micromonosporaceae</taxon>
        <taxon>Plantactinospora</taxon>
    </lineage>
</organism>
<sequence>MRTRRILAAVAAILVGLAGAPLLTSAPARAGNFAVTLLDPLPERLEPGRGYTVGLWVLQHGFHPYEGDLGRVALRLVGADGESVSFPASALPEPAHYAAAVAVPRSGVWTVVAVQGRFADYRIGTLTAPGKLTVLGVPSPLQSAETEKHWPGAIRPPTVPVDLDRDPYSEVAAPAPVEESGAAAAPAGSRAAPDPAEATSRRTFLVGGTLLVVALVGLGLVAGRRRLRPRRPERPTTA</sequence>